<proteinExistence type="predicted"/>
<evidence type="ECO:0000313" key="1">
    <source>
        <dbReference type="EMBL" id="EFQ58383.1"/>
    </source>
</evidence>
<reference evidence="1 2" key="1">
    <citation type="submission" date="2010-10" db="EMBL/GenBank/DDBJ databases">
        <authorList>
            <person name="Durkin A.S."/>
            <person name="Madupu R."/>
            <person name="Torralba M."/>
            <person name="Gillis M."/>
            <person name="Methe B."/>
            <person name="Sutton G."/>
            <person name="Nelson K.E."/>
        </authorList>
    </citation>
    <scope>NUCLEOTIDE SEQUENCE [LARGE SCALE GENOMIC DNA]</scope>
    <source>
        <strain evidence="1 2">F0396</strain>
    </source>
</reference>
<sequence>MKKGTFMNETEWLDYFETINNCKLIEEEIQQSKANSEFIASEPVAENSQPQV</sequence>
<comment type="caution">
    <text evidence="1">The sequence shown here is derived from an EMBL/GenBank/DDBJ whole genome shotgun (WGS) entry which is preliminary data.</text>
</comment>
<accession>E3CT76</accession>
<organism evidence="1 2">
    <name type="scientific">Streptococcus vestibularis F0396</name>
    <dbReference type="NCBI Taxonomy" id="904306"/>
    <lineage>
        <taxon>Bacteria</taxon>
        <taxon>Bacillati</taxon>
        <taxon>Bacillota</taxon>
        <taxon>Bacilli</taxon>
        <taxon>Lactobacillales</taxon>
        <taxon>Streptococcaceae</taxon>
        <taxon>Streptococcus</taxon>
    </lineage>
</organism>
<dbReference type="EMBL" id="AEKO01000011">
    <property type="protein sequence ID" value="EFQ58383.1"/>
    <property type="molecule type" value="Genomic_DNA"/>
</dbReference>
<dbReference type="AlphaFoldDB" id="E3CT76"/>
<gene>
    <name evidence="1" type="ORF">HMPREF9192_0358</name>
</gene>
<protein>
    <submittedName>
        <fullName evidence="1">Uncharacterized protein</fullName>
    </submittedName>
</protein>
<dbReference type="Proteomes" id="UP000004896">
    <property type="component" value="Unassembled WGS sequence"/>
</dbReference>
<name>E3CT76_STRVE</name>
<evidence type="ECO:0000313" key="2">
    <source>
        <dbReference type="Proteomes" id="UP000004896"/>
    </source>
</evidence>